<accession>A0A926IE05</accession>
<protein>
    <submittedName>
        <fullName evidence="4">YqaJ viral recombinase family protein</fullName>
    </submittedName>
</protein>
<name>A0A926IE05_9FIRM</name>
<evidence type="ECO:0000313" key="4">
    <source>
        <dbReference type="EMBL" id="MBC8579096.1"/>
    </source>
</evidence>
<dbReference type="PANTHER" id="PTHR46609:SF6">
    <property type="entry name" value="EXONUCLEASE, PHAGE-TYPE_RECB, C-TERMINAL DOMAIN-CONTAINING PROTEIN-RELATED"/>
    <property type="match status" value="1"/>
</dbReference>
<dbReference type="GO" id="GO:0016787">
    <property type="term" value="F:hydrolase activity"/>
    <property type="evidence" value="ECO:0007669"/>
    <property type="project" value="UniProtKB-KW"/>
</dbReference>
<keyword evidence="2" id="KW-0175">Coiled coil</keyword>
<proteinExistence type="predicted"/>
<dbReference type="RefSeq" id="WP_249332252.1">
    <property type="nucleotide sequence ID" value="NZ_JACRSY010000008.1"/>
</dbReference>
<dbReference type="InterPro" id="IPR011604">
    <property type="entry name" value="PDDEXK-like_dom_sf"/>
</dbReference>
<dbReference type="InterPro" id="IPR017482">
    <property type="entry name" value="Lambda-type_endonuclease"/>
</dbReference>
<dbReference type="PANTHER" id="PTHR46609">
    <property type="entry name" value="EXONUCLEASE, PHAGE-TYPE/RECB, C-TERMINAL DOMAIN-CONTAINING PROTEIN"/>
    <property type="match status" value="1"/>
</dbReference>
<dbReference type="NCBIfam" id="TIGR03033">
    <property type="entry name" value="phage_rel_nuc"/>
    <property type="match status" value="1"/>
</dbReference>
<dbReference type="Gene3D" id="3.90.320.10">
    <property type="match status" value="1"/>
</dbReference>
<dbReference type="InterPro" id="IPR019080">
    <property type="entry name" value="YqaJ_viral_recombinase"/>
</dbReference>
<keyword evidence="1" id="KW-0378">Hydrolase</keyword>
<comment type="caution">
    <text evidence="4">The sequence shown here is derived from an EMBL/GenBank/DDBJ whole genome shotgun (WGS) entry which is preliminary data.</text>
</comment>
<reference evidence="4" key="1">
    <citation type="submission" date="2020-08" db="EMBL/GenBank/DDBJ databases">
        <title>Genome public.</title>
        <authorList>
            <person name="Liu C."/>
            <person name="Sun Q."/>
        </authorList>
    </citation>
    <scope>NUCLEOTIDE SEQUENCE</scope>
    <source>
        <strain evidence="4">NSJ-12</strain>
    </source>
</reference>
<dbReference type="AlphaFoldDB" id="A0A926IE05"/>
<dbReference type="InterPro" id="IPR051703">
    <property type="entry name" value="NF-kappa-B_Signaling_Reg"/>
</dbReference>
<feature type="coiled-coil region" evidence="2">
    <location>
        <begin position="232"/>
        <end position="259"/>
    </location>
</feature>
<feature type="domain" description="YqaJ viral recombinase" evidence="3">
    <location>
        <begin position="16"/>
        <end position="148"/>
    </location>
</feature>
<dbReference type="InterPro" id="IPR011335">
    <property type="entry name" value="Restrct_endonuc-II-like"/>
</dbReference>
<evidence type="ECO:0000313" key="5">
    <source>
        <dbReference type="Proteomes" id="UP000655830"/>
    </source>
</evidence>
<evidence type="ECO:0000256" key="2">
    <source>
        <dbReference type="SAM" id="Coils"/>
    </source>
</evidence>
<dbReference type="Proteomes" id="UP000655830">
    <property type="component" value="Unassembled WGS sequence"/>
</dbReference>
<dbReference type="EMBL" id="JACRSY010000008">
    <property type="protein sequence ID" value="MBC8579096.1"/>
    <property type="molecule type" value="Genomic_DNA"/>
</dbReference>
<dbReference type="SUPFAM" id="SSF52980">
    <property type="entry name" value="Restriction endonuclease-like"/>
    <property type="match status" value="1"/>
</dbReference>
<keyword evidence="5" id="KW-1185">Reference proteome</keyword>
<sequence length="308" mass="36323">MNAIRLVNTKNMSYEEWLEWRKKGIGGSDAATVAGLNPWRSPINVYLDKTTDQPPQEDNERMRVGRDLEDYVAKRFEEATGARVRRENYLLQHPEHEFMLANLDRVLIGENAFLECKTTGSYSKSEWEEGIPLHYELQCLHYMAVCGFDYGYIACLIGNEKFIYHKIERDEETINNLIAIEKDFWERYILGDEVPEPDGSNAYTEVIKKKYHTSIVESIELNDSFSEKFNRRDELEKYIKAMEQEKKQIDQEIQLEMKECEVAVLGDRKVTWKTQSRDTVDSKRLKEEEPEIYKQYIKTSLNRVFKVK</sequence>
<dbReference type="Pfam" id="PF09588">
    <property type="entry name" value="YqaJ"/>
    <property type="match status" value="1"/>
</dbReference>
<evidence type="ECO:0000256" key="1">
    <source>
        <dbReference type="ARBA" id="ARBA00022801"/>
    </source>
</evidence>
<gene>
    <name evidence="4" type="ORF">H8718_06045</name>
</gene>
<organism evidence="4 5">
    <name type="scientific">Zhenhengia yiwuensis</name>
    <dbReference type="NCBI Taxonomy" id="2763666"/>
    <lineage>
        <taxon>Bacteria</taxon>
        <taxon>Bacillati</taxon>
        <taxon>Bacillota</taxon>
        <taxon>Clostridia</taxon>
        <taxon>Lachnospirales</taxon>
        <taxon>Lachnospiraceae</taxon>
        <taxon>Zhenhengia</taxon>
    </lineage>
</organism>
<evidence type="ECO:0000259" key="3">
    <source>
        <dbReference type="Pfam" id="PF09588"/>
    </source>
</evidence>